<evidence type="ECO:0000256" key="7">
    <source>
        <dbReference type="HAMAP-Rule" id="MF_00201"/>
    </source>
</evidence>
<dbReference type="GO" id="GO:0006302">
    <property type="term" value="P:double-strand break repair"/>
    <property type="evidence" value="ECO:0007669"/>
    <property type="project" value="TreeGrafter"/>
</dbReference>
<dbReference type="SUPFAM" id="SSF50249">
    <property type="entry name" value="Nucleic acid-binding proteins"/>
    <property type="match status" value="1"/>
</dbReference>
<organism evidence="9 10">
    <name type="scientific">Candidatus [Bacteroides] periocalifornicus</name>
    <dbReference type="NCBI Taxonomy" id="1702214"/>
    <lineage>
        <taxon>Bacteria</taxon>
        <taxon>Pseudomonadati</taxon>
        <taxon>Bacteroidota</taxon>
    </lineage>
</organism>
<feature type="domain" description="DNA replication/recombination mediator RecO N-terminal" evidence="8">
    <location>
        <begin position="5"/>
        <end position="85"/>
    </location>
</feature>
<dbReference type="InterPro" id="IPR022572">
    <property type="entry name" value="DNA_rep/recomb_RecO_N"/>
</dbReference>
<keyword evidence="3 7" id="KW-0227">DNA damage</keyword>
<evidence type="ECO:0000256" key="6">
    <source>
        <dbReference type="ARBA" id="ARBA00033409"/>
    </source>
</evidence>
<dbReference type="InterPro" id="IPR042242">
    <property type="entry name" value="RecO_C"/>
</dbReference>
<keyword evidence="5 7" id="KW-0234">DNA repair</keyword>
<dbReference type="InterPro" id="IPR003717">
    <property type="entry name" value="RecO"/>
</dbReference>
<dbReference type="InterPro" id="IPR037278">
    <property type="entry name" value="ARFGAP/RecO"/>
</dbReference>
<dbReference type="Pfam" id="PF02565">
    <property type="entry name" value="RecO_C"/>
    <property type="match status" value="1"/>
</dbReference>
<dbReference type="Proteomes" id="UP000054172">
    <property type="component" value="Unassembled WGS sequence"/>
</dbReference>
<evidence type="ECO:0000256" key="4">
    <source>
        <dbReference type="ARBA" id="ARBA00023172"/>
    </source>
</evidence>
<accession>A0A0Q4B965</accession>
<sequence>MAVQSYTEAVVLRVRPWGEGGHLVDVFTPDSGILTLVKRGGRMANQGVRLPAIVYPLAWLRVNYSVRRGEATIATLTDAEPVKSYSRLVQNPARVAVALYVADLLLALGATLIAAPELFDFTTALGQRLDDEEAKIALLPLAFTVQTADYLGYRPAGEYGEETPYFDLEEGCFCPARPIGGRGLDAEEAAALCRVLQGGIDTPAAAVPKQLRPRLLRRAIQYLRVHTGLPLELKSLGVLEQMFG</sequence>
<comment type="function">
    <text evidence="7">Involved in DNA repair and RecF pathway recombination.</text>
</comment>
<comment type="caution">
    <text evidence="9">The sequence shown here is derived from an EMBL/GenBank/DDBJ whole genome shotgun (WGS) entry which is preliminary data.</text>
</comment>
<dbReference type="PANTHER" id="PTHR33991">
    <property type="entry name" value="DNA REPAIR PROTEIN RECO"/>
    <property type="match status" value="1"/>
</dbReference>
<comment type="similarity">
    <text evidence="1 7">Belongs to the RecO family.</text>
</comment>
<dbReference type="STRING" id="1702214.AL399_02085"/>
<dbReference type="GO" id="GO:0043590">
    <property type="term" value="C:bacterial nucleoid"/>
    <property type="evidence" value="ECO:0007669"/>
    <property type="project" value="TreeGrafter"/>
</dbReference>
<evidence type="ECO:0000256" key="3">
    <source>
        <dbReference type="ARBA" id="ARBA00022763"/>
    </source>
</evidence>
<dbReference type="Pfam" id="PF11967">
    <property type="entry name" value="RecO_N"/>
    <property type="match status" value="1"/>
</dbReference>
<dbReference type="GO" id="GO:0006310">
    <property type="term" value="P:DNA recombination"/>
    <property type="evidence" value="ECO:0007669"/>
    <property type="project" value="UniProtKB-UniRule"/>
</dbReference>
<dbReference type="InterPro" id="IPR012340">
    <property type="entry name" value="NA-bd_OB-fold"/>
</dbReference>
<keyword evidence="4 7" id="KW-0233">DNA recombination</keyword>
<evidence type="ECO:0000313" key="10">
    <source>
        <dbReference type="Proteomes" id="UP000054172"/>
    </source>
</evidence>
<dbReference type="PATRIC" id="fig|1702214.3.peg.101"/>
<evidence type="ECO:0000256" key="2">
    <source>
        <dbReference type="ARBA" id="ARBA00021310"/>
    </source>
</evidence>
<evidence type="ECO:0000259" key="8">
    <source>
        <dbReference type="Pfam" id="PF11967"/>
    </source>
</evidence>
<dbReference type="SUPFAM" id="SSF57863">
    <property type="entry name" value="ArfGap/RecO-like zinc finger"/>
    <property type="match status" value="1"/>
</dbReference>
<dbReference type="AlphaFoldDB" id="A0A0Q4B965"/>
<keyword evidence="10" id="KW-1185">Reference proteome</keyword>
<dbReference type="HAMAP" id="MF_00201">
    <property type="entry name" value="RecO"/>
    <property type="match status" value="1"/>
</dbReference>
<evidence type="ECO:0000313" key="9">
    <source>
        <dbReference type="EMBL" id="KQM09388.1"/>
    </source>
</evidence>
<dbReference type="EMBL" id="LIIK01000006">
    <property type="protein sequence ID" value="KQM09388.1"/>
    <property type="molecule type" value="Genomic_DNA"/>
</dbReference>
<dbReference type="Gene3D" id="2.40.50.140">
    <property type="entry name" value="Nucleic acid-binding proteins"/>
    <property type="match status" value="1"/>
</dbReference>
<evidence type="ECO:0000256" key="1">
    <source>
        <dbReference type="ARBA" id="ARBA00007452"/>
    </source>
</evidence>
<gene>
    <name evidence="7" type="primary">recO</name>
    <name evidence="9" type="ORF">AL399_02085</name>
</gene>
<evidence type="ECO:0000256" key="5">
    <source>
        <dbReference type="ARBA" id="ARBA00023204"/>
    </source>
</evidence>
<reference evidence="9" key="1">
    <citation type="submission" date="2015-08" db="EMBL/GenBank/DDBJ databases">
        <title>Candidatus Bacteriodes Periocalifornicus.</title>
        <authorList>
            <person name="McLean J.S."/>
            <person name="Kelley S."/>
        </authorList>
    </citation>
    <scope>NUCLEOTIDE SEQUENCE [LARGE SCALE GENOMIC DNA]</scope>
    <source>
        <strain evidence="9">12B</strain>
    </source>
</reference>
<proteinExistence type="inferred from homology"/>
<name>A0A0Q4B965_9BACT</name>
<dbReference type="Gene3D" id="1.20.1440.120">
    <property type="entry name" value="Recombination protein O, C-terminal domain"/>
    <property type="match status" value="1"/>
</dbReference>
<protein>
    <recommendedName>
        <fullName evidence="2 7">DNA repair protein RecO</fullName>
    </recommendedName>
    <alternativeName>
        <fullName evidence="6 7">Recombination protein O</fullName>
    </alternativeName>
</protein>
<dbReference type="PANTHER" id="PTHR33991:SF1">
    <property type="entry name" value="DNA REPAIR PROTEIN RECO"/>
    <property type="match status" value="1"/>
</dbReference>